<organism evidence="2 3">
    <name type="scientific">Mycobacterium mantenii</name>
    <dbReference type="NCBI Taxonomy" id="560555"/>
    <lineage>
        <taxon>Bacteria</taxon>
        <taxon>Bacillati</taxon>
        <taxon>Actinomycetota</taxon>
        <taxon>Actinomycetes</taxon>
        <taxon>Mycobacteriales</taxon>
        <taxon>Mycobacteriaceae</taxon>
        <taxon>Mycobacterium</taxon>
        <taxon>Mycobacterium avium complex (MAC)</taxon>
    </lineage>
</organism>
<feature type="region of interest" description="Disordered" evidence="1">
    <location>
        <begin position="102"/>
        <end position="147"/>
    </location>
</feature>
<proteinExistence type="predicted"/>
<keyword evidence="3" id="KW-1185">Reference proteome</keyword>
<sequence>MWECTGKAMLGVRFAINKKKCGAATAIVGGGPLACVNFGVGLGRQPRDGGAADGPTPERWRAQSVGPTRGRCRVSTGDDGDDVRRSITQSSAARAACAAFHPLRNPSSTHGHRPVRLSSPNATVRASPFRRKGFLHPDPNRATPDKI</sequence>
<dbReference type="EMBL" id="AP022590">
    <property type="protein sequence ID" value="BBY37884.1"/>
    <property type="molecule type" value="Genomic_DNA"/>
</dbReference>
<accession>A0ABM7JQR4</accession>
<protein>
    <submittedName>
        <fullName evidence="2">Uncharacterized protein</fullName>
    </submittedName>
</protein>
<evidence type="ECO:0000313" key="2">
    <source>
        <dbReference type="EMBL" id="BBY37884.1"/>
    </source>
</evidence>
<dbReference type="Proteomes" id="UP000465812">
    <property type="component" value="Chromosome"/>
</dbReference>
<gene>
    <name evidence="2" type="ORF">MMAN_20180</name>
</gene>
<name>A0ABM7JQR4_MYCNT</name>
<evidence type="ECO:0000313" key="3">
    <source>
        <dbReference type="Proteomes" id="UP000465812"/>
    </source>
</evidence>
<feature type="region of interest" description="Disordered" evidence="1">
    <location>
        <begin position="44"/>
        <end position="84"/>
    </location>
</feature>
<evidence type="ECO:0000256" key="1">
    <source>
        <dbReference type="SAM" id="MobiDB-lite"/>
    </source>
</evidence>
<reference evidence="2 3" key="1">
    <citation type="journal article" date="2019" name="Emerg. Microbes Infect.">
        <title>Comprehensive subspecies identification of 175 nontuberculous mycobacteria species based on 7547 genomic profiles.</title>
        <authorList>
            <person name="Matsumoto Y."/>
            <person name="Kinjo T."/>
            <person name="Motooka D."/>
            <person name="Nabeya D."/>
            <person name="Jung N."/>
            <person name="Uechi K."/>
            <person name="Horii T."/>
            <person name="Iida T."/>
            <person name="Fujita J."/>
            <person name="Nakamura S."/>
        </authorList>
    </citation>
    <scope>NUCLEOTIDE SEQUENCE [LARGE SCALE GENOMIC DNA]</scope>
    <source>
        <strain evidence="2 3">JCM 18113</strain>
    </source>
</reference>